<protein>
    <submittedName>
        <fullName evidence="1">Uncharacterized protein</fullName>
    </submittedName>
</protein>
<reference evidence="1 2" key="1">
    <citation type="journal article" date="2021" name="Arch. Microbiol.">
        <title>Harenicola maris gen. nov., sp. nov. isolated from the Sea of Japan shallow sediments.</title>
        <authorList>
            <person name="Romanenko L.A."/>
            <person name="Kurilenko V.V."/>
            <person name="Chernysheva N.Y."/>
            <person name="Tekutyeva L.A."/>
            <person name="Velansky P.V."/>
            <person name="Svetashev V.I."/>
            <person name="Isaeva M.P."/>
        </authorList>
    </citation>
    <scope>NUCLEOTIDE SEQUENCE [LARGE SCALE GENOMIC DNA]</scope>
    <source>
        <strain evidence="1 2">KMM 3653</strain>
    </source>
</reference>
<dbReference type="EMBL" id="JADQAZ010000002">
    <property type="protein sequence ID" value="MBT0958117.1"/>
    <property type="molecule type" value="Genomic_DNA"/>
</dbReference>
<dbReference type="RefSeq" id="WP_327794332.1">
    <property type="nucleotide sequence ID" value="NZ_JADQAZ010000002.1"/>
</dbReference>
<sequence length="260" mass="28531">MDYTELLAQHCPAPAAQHVLRNRQLTSPKDYWLPSDSAGFDLSAECHLAALGVTTKGVSEQSLDLWLNALVYEVQRYLPMSQDPVLWERTGDAMARILTQETLPHGFFPALMATRIDLREAVTRRFPDWPAAGGTLGPDNRQARLRVIYLAVMEEPGALAILEAEAARIIGPRMMMEFLRELDEYKVPGGARIVQSYIDDTRQTTMVHGSPGAVVANTARGILGLAPHPGPYDLVNEAGASIPAVVNPRDPVLLKRPASE</sequence>
<accession>A0AAP2CPC1</accession>
<keyword evidence="2" id="KW-1185">Reference proteome</keyword>
<name>A0AAP2CPC1_9RHOB</name>
<gene>
    <name evidence="1" type="ORF">IV417_12030</name>
</gene>
<comment type="caution">
    <text evidence="1">The sequence shown here is derived from an EMBL/GenBank/DDBJ whole genome shotgun (WGS) entry which is preliminary data.</text>
</comment>
<evidence type="ECO:0000313" key="2">
    <source>
        <dbReference type="Proteomes" id="UP001315686"/>
    </source>
</evidence>
<proteinExistence type="predicted"/>
<evidence type="ECO:0000313" key="1">
    <source>
        <dbReference type="EMBL" id="MBT0958117.1"/>
    </source>
</evidence>
<dbReference type="Proteomes" id="UP001315686">
    <property type="component" value="Unassembled WGS sequence"/>
</dbReference>
<dbReference type="AlphaFoldDB" id="A0AAP2CPC1"/>
<organism evidence="1 2">
    <name type="scientific">Harenicola maris</name>
    <dbReference type="NCBI Taxonomy" id="2841044"/>
    <lineage>
        <taxon>Bacteria</taxon>
        <taxon>Pseudomonadati</taxon>
        <taxon>Pseudomonadota</taxon>
        <taxon>Alphaproteobacteria</taxon>
        <taxon>Rhodobacterales</taxon>
        <taxon>Paracoccaceae</taxon>
        <taxon>Harenicola</taxon>
    </lineage>
</organism>